<sequence>MIDPVLLRNDPESIKRSQRARGKDEAVVDEALAADAARRQALGEFETLRAEQKEFGGRVKTAPKDEKPALIQQAQVLSAQVKAAEARAKDAELALETLALRIDNIVIDGVPEGGEENFVTLRTVGDQPTFDFEPRDHLELGELLGAIDMERGAKVSGARFYFLRGIGARLELALMNMALDRALQHGFTPLITPTLVKPEIMQGTGFLGEHADEVYHLPTQDLYLTGTSEVALAGYHSNEILDLERGAMKYAGWSTCYRSEAGSHGKDTRGILRVHQFNKLEMFVYTTPADAEAEHDRLVSYQEEMLTALGLHYRVIDVAAGDLGSSAARKFDIEAWVPTQDAYRELTSTSNCTTYQARRLSTRFRGETGKTEPVATLNGTLATTRWLVAILETHQQADGSVIVPEALRPYLGGLEVLTPTTGV</sequence>
<gene>
    <name evidence="6" type="primary">serS</name>
    <name evidence="12" type="ORF">JOF28_002099</name>
</gene>
<comment type="catalytic activity">
    <reaction evidence="6">
        <text>tRNA(Ser) + L-serine + ATP = L-seryl-tRNA(Ser) + AMP + diphosphate + H(+)</text>
        <dbReference type="Rhea" id="RHEA:12292"/>
        <dbReference type="Rhea" id="RHEA-COMP:9669"/>
        <dbReference type="Rhea" id="RHEA-COMP:9703"/>
        <dbReference type="ChEBI" id="CHEBI:15378"/>
        <dbReference type="ChEBI" id="CHEBI:30616"/>
        <dbReference type="ChEBI" id="CHEBI:33019"/>
        <dbReference type="ChEBI" id="CHEBI:33384"/>
        <dbReference type="ChEBI" id="CHEBI:78442"/>
        <dbReference type="ChEBI" id="CHEBI:78533"/>
        <dbReference type="ChEBI" id="CHEBI:456215"/>
        <dbReference type="EC" id="6.1.1.11"/>
    </reaction>
</comment>
<comment type="subunit">
    <text evidence="6">Homodimer. The tRNA molecule binds across the dimer.</text>
</comment>
<dbReference type="EMBL" id="JAFIDA010000001">
    <property type="protein sequence ID" value="MBP1326867.1"/>
    <property type="molecule type" value="Genomic_DNA"/>
</dbReference>
<evidence type="ECO:0000313" key="12">
    <source>
        <dbReference type="EMBL" id="MBP1326867.1"/>
    </source>
</evidence>
<dbReference type="EC" id="6.1.1.11" evidence="6"/>
<dbReference type="Gene3D" id="3.30.930.10">
    <property type="entry name" value="Bira Bifunctional Protein, Domain 2"/>
    <property type="match status" value="1"/>
</dbReference>
<keyword evidence="3 6" id="KW-0067">ATP-binding</keyword>
<keyword evidence="1 6" id="KW-0436">Ligase</keyword>
<dbReference type="SUPFAM" id="SSF46589">
    <property type="entry name" value="tRNA-binding arm"/>
    <property type="match status" value="1"/>
</dbReference>
<dbReference type="InterPro" id="IPR006195">
    <property type="entry name" value="aa-tRNA-synth_II"/>
</dbReference>
<dbReference type="InterPro" id="IPR002317">
    <property type="entry name" value="Ser-tRNA-ligase_type_1"/>
</dbReference>
<feature type="binding site" evidence="8">
    <location>
        <begin position="274"/>
        <end position="277"/>
    </location>
    <ligand>
        <name>ATP</name>
        <dbReference type="ChEBI" id="CHEBI:30616"/>
    </ligand>
</feature>
<dbReference type="GO" id="GO:0006434">
    <property type="term" value="P:seryl-tRNA aminoacylation"/>
    <property type="evidence" value="ECO:0007669"/>
    <property type="project" value="UniProtKB-UniRule"/>
</dbReference>
<dbReference type="Gene3D" id="1.10.287.40">
    <property type="entry name" value="Serine-tRNA synthetase, tRNA binding domain"/>
    <property type="match status" value="1"/>
</dbReference>
<feature type="compositionally biased region" description="Basic and acidic residues" evidence="10">
    <location>
        <begin position="9"/>
        <end position="26"/>
    </location>
</feature>
<keyword evidence="13" id="KW-1185">Reference proteome</keyword>
<keyword evidence="6" id="KW-0963">Cytoplasm</keyword>
<dbReference type="Proteomes" id="UP000675163">
    <property type="component" value="Unassembled WGS sequence"/>
</dbReference>
<dbReference type="CDD" id="cd00770">
    <property type="entry name" value="SerRS_core"/>
    <property type="match status" value="1"/>
</dbReference>
<feature type="binding site" evidence="7">
    <location>
        <position position="378"/>
    </location>
    <ligand>
        <name>L-serine</name>
        <dbReference type="ChEBI" id="CHEBI:33384"/>
    </ligand>
</feature>
<dbReference type="RefSeq" id="WP_209705708.1">
    <property type="nucleotide sequence ID" value="NZ_JAFIDA010000001.1"/>
</dbReference>
<comment type="pathway">
    <text evidence="6">Aminoacyl-tRNA biosynthesis; selenocysteinyl-tRNA(Sec) biosynthesis; L-seryl-tRNA(Sec) from L-serine and tRNA(Sec): step 1/1.</text>
</comment>
<evidence type="ECO:0000256" key="2">
    <source>
        <dbReference type="ARBA" id="ARBA00022741"/>
    </source>
</evidence>
<proteinExistence type="inferred from homology"/>
<dbReference type="InterPro" id="IPR042103">
    <property type="entry name" value="SerRS_1_N_sf"/>
</dbReference>
<dbReference type="GO" id="GO:0016260">
    <property type="term" value="P:selenocysteine biosynthetic process"/>
    <property type="evidence" value="ECO:0007669"/>
    <property type="project" value="UniProtKB-UniRule"/>
</dbReference>
<dbReference type="InterPro" id="IPR045864">
    <property type="entry name" value="aa-tRNA-synth_II/BPL/LPL"/>
</dbReference>
<dbReference type="InterPro" id="IPR010978">
    <property type="entry name" value="tRNA-bd_arm"/>
</dbReference>
<evidence type="ECO:0000256" key="1">
    <source>
        <dbReference type="ARBA" id="ARBA00022598"/>
    </source>
</evidence>
<dbReference type="Pfam" id="PF02403">
    <property type="entry name" value="Seryl_tRNA_N"/>
    <property type="match status" value="1"/>
</dbReference>
<feature type="binding site" evidence="6 8">
    <location>
        <begin position="345"/>
        <end position="348"/>
    </location>
    <ligand>
        <name>ATP</name>
        <dbReference type="ChEBI" id="CHEBI:30616"/>
    </ligand>
</feature>
<dbReference type="InterPro" id="IPR002314">
    <property type="entry name" value="aa-tRNA-synt_IIb"/>
</dbReference>
<dbReference type="PIRSF" id="PIRSF001529">
    <property type="entry name" value="Ser-tRNA-synth_IIa"/>
    <property type="match status" value="1"/>
</dbReference>
<dbReference type="GO" id="GO:0005524">
    <property type="term" value="F:ATP binding"/>
    <property type="evidence" value="ECO:0007669"/>
    <property type="project" value="UniProtKB-UniRule"/>
</dbReference>
<dbReference type="InterPro" id="IPR033729">
    <property type="entry name" value="SerRS_core"/>
</dbReference>
<feature type="binding site" evidence="6">
    <location>
        <position position="380"/>
    </location>
    <ligand>
        <name>L-serine</name>
        <dbReference type="ChEBI" id="CHEBI:33384"/>
    </ligand>
</feature>
<feature type="binding site" evidence="6">
    <location>
        <begin position="227"/>
        <end position="229"/>
    </location>
    <ligand>
        <name>L-serine</name>
        <dbReference type="ChEBI" id="CHEBI:33384"/>
    </ligand>
</feature>
<dbReference type="PRINTS" id="PR00981">
    <property type="entry name" value="TRNASYNTHSER"/>
</dbReference>
<evidence type="ECO:0000256" key="7">
    <source>
        <dbReference type="PIRSR" id="PIRSR001529-1"/>
    </source>
</evidence>
<dbReference type="HAMAP" id="MF_00176">
    <property type="entry name" value="Ser_tRNA_synth_type1"/>
    <property type="match status" value="1"/>
</dbReference>
<evidence type="ECO:0000256" key="9">
    <source>
        <dbReference type="SAM" id="Coils"/>
    </source>
</evidence>
<comment type="caution">
    <text evidence="12">The sequence shown here is derived from an EMBL/GenBank/DDBJ whole genome shotgun (WGS) entry which is preliminary data.</text>
</comment>
<dbReference type="AlphaFoldDB" id="A0A940T452"/>
<feature type="coiled-coil region" evidence="9">
    <location>
        <begin position="74"/>
        <end position="101"/>
    </location>
</feature>
<feature type="domain" description="Aminoacyl-transfer RNA synthetases class-II family profile" evidence="11">
    <location>
        <begin position="136"/>
        <end position="404"/>
    </location>
</feature>
<evidence type="ECO:0000256" key="4">
    <source>
        <dbReference type="ARBA" id="ARBA00022917"/>
    </source>
</evidence>
<organism evidence="12 13">
    <name type="scientific">Leucobacter exalbidus</name>
    <dbReference type="NCBI Taxonomy" id="662960"/>
    <lineage>
        <taxon>Bacteria</taxon>
        <taxon>Bacillati</taxon>
        <taxon>Actinomycetota</taxon>
        <taxon>Actinomycetes</taxon>
        <taxon>Micrococcales</taxon>
        <taxon>Microbacteriaceae</taxon>
        <taxon>Leucobacter</taxon>
    </lineage>
</organism>
<reference evidence="12" key="1">
    <citation type="submission" date="2021-02" db="EMBL/GenBank/DDBJ databases">
        <title>Sequencing the genomes of 1000 actinobacteria strains.</title>
        <authorList>
            <person name="Klenk H.-P."/>
        </authorList>
    </citation>
    <scope>NUCLEOTIDE SEQUENCE</scope>
    <source>
        <strain evidence="12">DSM 22850</strain>
    </source>
</reference>
<feature type="region of interest" description="Disordered" evidence="10">
    <location>
        <begin position="1"/>
        <end position="26"/>
    </location>
</feature>
<feature type="site" description="Important for serine binding" evidence="7">
    <location>
        <position position="380"/>
    </location>
</feature>
<feature type="binding site" evidence="6 8">
    <location>
        <begin position="258"/>
        <end position="260"/>
    </location>
    <ligand>
        <name>ATP</name>
        <dbReference type="ChEBI" id="CHEBI:30616"/>
    </ligand>
</feature>
<dbReference type="SUPFAM" id="SSF55681">
    <property type="entry name" value="Class II aaRS and biotin synthetases"/>
    <property type="match status" value="1"/>
</dbReference>
<comment type="similarity">
    <text evidence="6">Belongs to the class-II aminoacyl-tRNA synthetase family. Type-1 seryl-tRNA synthetase subfamily.</text>
</comment>
<evidence type="ECO:0000256" key="10">
    <source>
        <dbReference type="SAM" id="MobiDB-lite"/>
    </source>
</evidence>
<dbReference type="InterPro" id="IPR015866">
    <property type="entry name" value="Ser-tRNA-synth_1_N"/>
</dbReference>
<feature type="binding site" evidence="6">
    <location>
        <position position="274"/>
    </location>
    <ligand>
        <name>ATP</name>
        <dbReference type="ChEBI" id="CHEBI:30616"/>
    </ligand>
</feature>
<keyword evidence="2 6" id="KW-0547">Nucleotide-binding</keyword>
<comment type="function">
    <text evidence="6">Catalyzes the attachment of serine to tRNA(Ser). Is also able to aminoacylate tRNA(Sec) with serine, to form the misacylated tRNA L-seryl-tRNA(Sec), which will be further converted into selenocysteinyl-tRNA(Sec).</text>
</comment>
<feature type="binding site" evidence="7">
    <location>
        <position position="258"/>
    </location>
    <ligand>
        <name>L-serine</name>
        <dbReference type="ChEBI" id="CHEBI:33384"/>
    </ligand>
</feature>
<evidence type="ECO:0000256" key="8">
    <source>
        <dbReference type="PIRSR" id="PIRSR001529-2"/>
    </source>
</evidence>
<comment type="catalytic activity">
    <reaction evidence="6">
        <text>tRNA(Sec) + L-serine + ATP = L-seryl-tRNA(Sec) + AMP + diphosphate + H(+)</text>
        <dbReference type="Rhea" id="RHEA:42580"/>
        <dbReference type="Rhea" id="RHEA-COMP:9742"/>
        <dbReference type="Rhea" id="RHEA-COMP:10128"/>
        <dbReference type="ChEBI" id="CHEBI:15378"/>
        <dbReference type="ChEBI" id="CHEBI:30616"/>
        <dbReference type="ChEBI" id="CHEBI:33019"/>
        <dbReference type="ChEBI" id="CHEBI:33384"/>
        <dbReference type="ChEBI" id="CHEBI:78442"/>
        <dbReference type="ChEBI" id="CHEBI:78533"/>
        <dbReference type="ChEBI" id="CHEBI:456215"/>
        <dbReference type="EC" id="6.1.1.11"/>
    </reaction>
</comment>
<protein>
    <recommendedName>
        <fullName evidence="6">Serine--tRNA ligase</fullName>
        <ecNumber evidence="6">6.1.1.11</ecNumber>
    </recommendedName>
    <alternativeName>
        <fullName evidence="6">Seryl-tRNA synthetase</fullName>
        <shortName evidence="6">SerRS</shortName>
    </alternativeName>
    <alternativeName>
        <fullName evidence="6">Seryl-tRNA(Ser/Sec) synthetase</fullName>
    </alternativeName>
</protein>
<dbReference type="GO" id="GO:0004828">
    <property type="term" value="F:serine-tRNA ligase activity"/>
    <property type="evidence" value="ECO:0007669"/>
    <property type="project" value="UniProtKB-UniRule"/>
</dbReference>
<evidence type="ECO:0000256" key="5">
    <source>
        <dbReference type="ARBA" id="ARBA00023146"/>
    </source>
</evidence>
<keyword evidence="5 6" id="KW-0030">Aminoacyl-tRNA synthetase</keyword>
<name>A0A940T452_9MICO</name>
<feature type="binding site" evidence="6 7">
    <location>
        <position position="281"/>
    </location>
    <ligand>
        <name>L-serine</name>
        <dbReference type="ChEBI" id="CHEBI:33384"/>
    </ligand>
</feature>
<dbReference type="NCBIfam" id="TIGR00414">
    <property type="entry name" value="serS"/>
    <property type="match status" value="1"/>
</dbReference>
<dbReference type="Pfam" id="PF00587">
    <property type="entry name" value="tRNA-synt_2b"/>
    <property type="match status" value="1"/>
</dbReference>
<evidence type="ECO:0000313" key="13">
    <source>
        <dbReference type="Proteomes" id="UP000675163"/>
    </source>
</evidence>
<keyword evidence="9" id="KW-0175">Coiled coil</keyword>
<comment type="subcellular location">
    <subcellularLocation>
        <location evidence="6">Cytoplasm</location>
    </subcellularLocation>
</comment>
<dbReference type="PANTHER" id="PTHR11778">
    <property type="entry name" value="SERYL-TRNA SYNTHETASE"/>
    <property type="match status" value="1"/>
</dbReference>
<feature type="binding site" evidence="7">
    <location>
        <position position="227"/>
    </location>
    <ligand>
        <name>L-serine</name>
        <dbReference type="ChEBI" id="CHEBI:33384"/>
    </ligand>
</feature>
<evidence type="ECO:0000256" key="6">
    <source>
        <dbReference type="HAMAP-Rule" id="MF_00176"/>
    </source>
</evidence>
<evidence type="ECO:0000256" key="3">
    <source>
        <dbReference type="ARBA" id="ARBA00022840"/>
    </source>
</evidence>
<dbReference type="GO" id="GO:0005737">
    <property type="term" value="C:cytoplasm"/>
    <property type="evidence" value="ECO:0007669"/>
    <property type="project" value="UniProtKB-SubCell"/>
</dbReference>
<accession>A0A940T452</accession>
<dbReference type="PROSITE" id="PS50862">
    <property type="entry name" value="AA_TRNA_LIGASE_II"/>
    <property type="match status" value="1"/>
</dbReference>
<comment type="domain">
    <text evidence="6">Consists of two distinct domains, a catalytic core and a N-terminal extension that is involved in tRNA binding.</text>
</comment>
<keyword evidence="4 6" id="KW-0648">Protein biosynthesis</keyword>
<evidence type="ECO:0000259" key="11">
    <source>
        <dbReference type="PROSITE" id="PS50862"/>
    </source>
</evidence>